<gene>
    <name evidence="3" type="ORF">S03H2_10711</name>
</gene>
<evidence type="ECO:0000313" key="3">
    <source>
        <dbReference type="EMBL" id="GAH37219.1"/>
    </source>
</evidence>
<organism evidence="3">
    <name type="scientific">marine sediment metagenome</name>
    <dbReference type="NCBI Taxonomy" id="412755"/>
    <lineage>
        <taxon>unclassified sequences</taxon>
        <taxon>metagenomes</taxon>
        <taxon>ecological metagenomes</taxon>
    </lineage>
</organism>
<feature type="non-terminal residue" evidence="3">
    <location>
        <position position="1"/>
    </location>
</feature>
<comment type="caution">
    <text evidence="3">The sequence shown here is derived from an EMBL/GenBank/DDBJ whole genome shotgun (WGS) entry which is preliminary data.</text>
</comment>
<keyword evidence="1" id="KW-0812">Transmembrane</keyword>
<sequence length="481" mass="53900">IIGNLINNTSNYAIRLYINCDDNDFHDNIIKDNANYGVQLYDPSDINNKFYKNSFISNGIHAYDNGTTTSWNNTMIGNYWDNYTGLDANDDLIGDISHNIPGAANSNDSLPIWDDGDDLLPEIAINSPTNGSIFASPPEFIISFSDVNFDSLWVTINYSNIEYGFIASPGNNVLIDMPLSIWNLLPEGHFLVKIYVNDTAGNVNYVEIIFVKELPSEPASLNVILIIAISIIVIAGIVIAGIVMRRMQTKEKVKKSRTLNEDELSKAQYVKDISSILTILAIHNESGLCLSKIAVHAGIGLDEHLFTGFISAMGSFKDELAKQMGLRVQGEGGDNTIEYNEFTITLMDGEYLRLGLVSYKSLGNLIKEQCGQVLRAYEIKHINDLKNFEGEIQVFDDFEETIETGLDMYLNKKCIIDVKQLNKFDAPESFITILNNLNSKSDGFYPAEITLTLVRKMNISEQEANFMVYEAYKNQIFLQIK</sequence>
<dbReference type="InterPro" id="IPR011050">
    <property type="entry name" value="Pectin_lyase_fold/virulence"/>
</dbReference>
<dbReference type="InterPro" id="IPR007742">
    <property type="entry name" value="NosD_dom"/>
</dbReference>
<dbReference type="AlphaFoldDB" id="X1G6M4"/>
<proteinExistence type="predicted"/>
<keyword evidence="1" id="KW-0472">Membrane</keyword>
<dbReference type="SUPFAM" id="SSF51126">
    <property type="entry name" value="Pectin lyase-like"/>
    <property type="match status" value="1"/>
</dbReference>
<keyword evidence="1" id="KW-1133">Transmembrane helix</keyword>
<name>X1G6M4_9ZZZZ</name>
<accession>X1G6M4</accession>
<feature type="transmembrane region" description="Helical" evidence="1">
    <location>
        <begin position="223"/>
        <end position="244"/>
    </location>
</feature>
<reference evidence="3" key="1">
    <citation type="journal article" date="2014" name="Front. Microbiol.">
        <title>High frequency of phylogenetically diverse reductive dehalogenase-homologous genes in deep subseafloor sedimentary metagenomes.</title>
        <authorList>
            <person name="Kawai M."/>
            <person name="Futagami T."/>
            <person name="Toyoda A."/>
            <person name="Takaki Y."/>
            <person name="Nishi S."/>
            <person name="Hori S."/>
            <person name="Arai W."/>
            <person name="Tsubouchi T."/>
            <person name="Morono Y."/>
            <person name="Uchiyama I."/>
            <person name="Ito T."/>
            <person name="Fujiyama A."/>
            <person name="Inagaki F."/>
            <person name="Takami H."/>
        </authorList>
    </citation>
    <scope>NUCLEOTIDE SEQUENCE</scope>
    <source>
        <strain evidence="3">Expedition CK06-06</strain>
    </source>
</reference>
<dbReference type="Pfam" id="PF05048">
    <property type="entry name" value="NosD"/>
    <property type="match status" value="1"/>
</dbReference>
<dbReference type="EMBL" id="BARU01005498">
    <property type="protein sequence ID" value="GAH37219.1"/>
    <property type="molecule type" value="Genomic_DNA"/>
</dbReference>
<feature type="domain" description="Periplasmic copper-binding protein NosD beta helix" evidence="2">
    <location>
        <begin position="1"/>
        <end position="85"/>
    </location>
</feature>
<evidence type="ECO:0000259" key="2">
    <source>
        <dbReference type="Pfam" id="PF05048"/>
    </source>
</evidence>
<protein>
    <recommendedName>
        <fullName evidence="2">Periplasmic copper-binding protein NosD beta helix domain-containing protein</fullName>
    </recommendedName>
</protein>
<evidence type="ECO:0000256" key="1">
    <source>
        <dbReference type="SAM" id="Phobius"/>
    </source>
</evidence>